<comment type="caution">
    <text evidence="3">The sequence shown here is derived from an EMBL/GenBank/DDBJ whole genome shotgun (WGS) entry which is preliminary data.</text>
</comment>
<dbReference type="Pfam" id="PF07859">
    <property type="entry name" value="Abhydrolase_3"/>
    <property type="match status" value="1"/>
</dbReference>
<dbReference type="Gene3D" id="3.40.50.1820">
    <property type="entry name" value="alpha/beta hydrolase"/>
    <property type="match status" value="1"/>
</dbReference>
<dbReference type="STRING" id="303698.A0A1V6THP3"/>
<sequence length="316" mass="35009">MPLQYDPEFIKEAAPLLQVLGAAGQLPEHDVNSRRAFFGSFTSQMPPLPENIEKIIHHASASDGYQVPIFHVRTKGAQDHEERQPAIIHFHGGGYIFLSAEQCFPPHIAAVSQTGVQILSIDYRLAPENPYPVPFNDSWTALEWVYENAKELNIDTSRIAVMGESAGGGLAAALTLKARDTGLSPPIAKQILVYPMLDDRTTTNHVGEMAFWTPADNITGWTAYLGTDRATDRVEAYSAPARVENVEGLPPLYLDCGQLDLFVHEDLEYARRFVAANIPVDLHIYPGLPHGFEAFSAGTDVTRRAYENRYKAMLSF</sequence>
<evidence type="ECO:0000313" key="4">
    <source>
        <dbReference type="Proteomes" id="UP000191285"/>
    </source>
</evidence>
<dbReference type="Proteomes" id="UP000191285">
    <property type="component" value="Unassembled WGS sequence"/>
</dbReference>
<dbReference type="InterPro" id="IPR050300">
    <property type="entry name" value="GDXG_lipolytic_enzyme"/>
</dbReference>
<dbReference type="GO" id="GO:0072330">
    <property type="term" value="P:monocarboxylic acid biosynthetic process"/>
    <property type="evidence" value="ECO:0007669"/>
    <property type="project" value="UniProtKB-ARBA"/>
</dbReference>
<gene>
    <name evidence="3" type="ORF">PENSTE_c006G08999</name>
</gene>
<dbReference type="EMBL" id="MLKD01000006">
    <property type="protein sequence ID" value="OQE25379.1"/>
    <property type="molecule type" value="Genomic_DNA"/>
</dbReference>
<name>A0A1V6THP3_9EURO</name>
<dbReference type="InterPro" id="IPR013094">
    <property type="entry name" value="AB_hydrolase_3"/>
</dbReference>
<dbReference type="SUPFAM" id="SSF53474">
    <property type="entry name" value="alpha/beta-Hydrolases"/>
    <property type="match status" value="1"/>
</dbReference>
<dbReference type="InterPro" id="IPR029058">
    <property type="entry name" value="AB_hydrolase_fold"/>
</dbReference>
<dbReference type="OrthoDB" id="408631at2759"/>
<evidence type="ECO:0000256" key="1">
    <source>
        <dbReference type="ARBA" id="ARBA00022801"/>
    </source>
</evidence>
<proteinExistence type="predicted"/>
<dbReference type="PANTHER" id="PTHR48081:SF8">
    <property type="entry name" value="ALPHA_BETA HYDROLASE FOLD-3 DOMAIN-CONTAINING PROTEIN-RELATED"/>
    <property type="match status" value="1"/>
</dbReference>
<evidence type="ECO:0000313" key="3">
    <source>
        <dbReference type="EMBL" id="OQE25379.1"/>
    </source>
</evidence>
<keyword evidence="4" id="KW-1185">Reference proteome</keyword>
<organism evidence="3 4">
    <name type="scientific">Penicillium steckii</name>
    <dbReference type="NCBI Taxonomy" id="303698"/>
    <lineage>
        <taxon>Eukaryota</taxon>
        <taxon>Fungi</taxon>
        <taxon>Dikarya</taxon>
        <taxon>Ascomycota</taxon>
        <taxon>Pezizomycotina</taxon>
        <taxon>Eurotiomycetes</taxon>
        <taxon>Eurotiomycetidae</taxon>
        <taxon>Eurotiales</taxon>
        <taxon>Aspergillaceae</taxon>
        <taxon>Penicillium</taxon>
    </lineage>
</organism>
<dbReference type="PANTHER" id="PTHR48081">
    <property type="entry name" value="AB HYDROLASE SUPERFAMILY PROTEIN C4A8.06C"/>
    <property type="match status" value="1"/>
</dbReference>
<reference evidence="4" key="1">
    <citation type="journal article" date="2017" name="Nat. Microbiol.">
        <title>Global analysis of biosynthetic gene clusters reveals vast potential of secondary metabolite production in Penicillium species.</title>
        <authorList>
            <person name="Nielsen J.C."/>
            <person name="Grijseels S."/>
            <person name="Prigent S."/>
            <person name="Ji B."/>
            <person name="Dainat J."/>
            <person name="Nielsen K.F."/>
            <person name="Frisvad J.C."/>
            <person name="Workman M."/>
            <person name="Nielsen J."/>
        </authorList>
    </citation>
    <scope>NUCLEOTIDE SEQUENCE [LARGE SCALE GENOMIC DNA]</scope>
    <source>
        <strain evidence="4">IBT 24891</strain>
    </source>
</reference>
<dbReference type="AlphaFoldDB" id="A0A1V6THP3"/>
<dbReference type="GO" id="GO:0016787">
    <property type="term" value="F:hydrolase activity"/>
    <property type="evidence" value="ECO:0007669"/>
    <property type="project" value="UniProtKB-KW"/>
</dbReference>
<protein>
    <recommendedName>
        <fullName evidence="2">Alpha/beta hydrolase fold-3 domain-containing protein</fullName>
    </recommendedName>
</protein>
<feature type="domain" description="Alpha/beta hydrolase fold-3" evidence="2">
    <location>
        <begin position="87"/>
        <end position="293"/>
    </location>
</feature>
<accession>A0A1V6THP3</accession>
<dbReference type="GO" id="GO:0017000">
    <property type="term" value="P:antibiotic biosynthetic process"/>
    <property type="evidence" value="ECO:0007669"/>
    <property type="project" value="UniProtKB-ARBA"/>
</dbReference>
<evidence type="ECO:0000259" key="2">
    <source>
        <dbReference type="Pfam" id="PF07859"/>
    </source>
</evidence>
<keyword evidence="1" id="KW-0378">Hydrolase</keyword>